<dbReference type="Gene3D" id="1.25.40.10">
    <property type="entry name" value="Tetratricopeptide repeat domain"/>
    <property type="match status" value="2"/>
</dbReference>
<name>A0AAV2QRU7_MEGNR</name>
<dbReference type="InterPro" id="IPR011990">
    <property type="entry name" value="TPR-like_helical_dom_sf"/>
</dbReference>
<keyword evidence="3" id="KW-1185">Reference proteome</keyword>
<dbReference type="PANTHER" id="PTHR28654">
    <property type="entry name" value="AXIN INTERACTOR, DORSALIZATION-ASSOCIATED PROTEIN"/>
    <property type="match status" value="1"/>
</dbReference>
<dbReference type="AlphaFoldDB" id="A0AAV2QRU7"/>
<accession>A0AAV2QRU7</accession>
<evidence type="ECO:0000256" key="1">
    <source>
        <dbReference type="SAM" id="MobiDB-lite"/>
    </source>
</evidence>
<dbReference type="GO" id="GO:0048264">
    <property type="term" value="P:determination of ventral identity"/>
    <property type="evidence" value="ECO:0007669"/>
    <property type="project" value="TreeGrafter"/>
</dbReference>
<feature type="region of interest" description="Disordered" evidence="1">
    <location>
        <begin position="374"/>
        <end position="408"/>
    </location>
</feature>
<evidence type="ECO:0000313" key="2">
    <source>
        <dbReference type="EMBL" id="CAL4098791.1"/>
    </source>
</evidence>
<feature type="compositionally biased region" description="Acidic residues" evidence="1">
    <location>
        <begin position="380"/>
        <end position="408"/>
    </location>
</feature>
<dbReference type="EMBL" id="CAXKWB010010652">
    <property type="protein sequence ID" value="CAL4098791.1"/>
    <property type="molecule type" value="Genomic_DNA"/>
</dbReference>
<comment type="caution">
    <text evidence="2">The sequence shown here is derived from an EMBL/GenBank/DDBJ whole genome shotgun (WGS) entry which is preliminary data.</text>
</comment>
<dbReference type="GO" id="GO:0035091">
    <property type="term" value="F:phosphatidylinositol binding"/>
    <property type="evidence" value="ECO:0007669"/>
    <property type="project" value="TreeGrafter"/>
</dbReference>
<dbReference type="PANTHER" id="PTHR28654:SF1">
    <property type="entry name" value="AXIN INTERACTOR, DORSALIZATION-ASSOCIATED PROTEIN"/>
    <property type="match status" value="1"/>
</dbReference>
<sequence>LFTDNMGKNTINNKKKKLAKLRRKARDRLNLDDLSIEEIIEKVGENIDQFQYTSAQVFCQEALRRDPDHVAALEASAKLCLEVDNIDGARQCLGRAITVQPESGYSKYVTMAQLMSGKEALQCYMKGTQLLQAQIAKLLHEQPDKKEGLNGETIECTKSETVNGITNGNINGGATSNSSSSSVSISEMRRELSTTFCSIAELFMTDLCDEEQAEEQCRSNINKATEVDSSNPEAYQQMASFLLVKQEPEEAKTFINKSLNLWLPKYKELDDGKAEAGSFDPVEVCPLSLSARMSAARILIELESHQEALDVLECCLGEDDEAVDVWYLMGWSYYLRGEEFRDSAQHHLTRAMQIHKKEPCEDTQLVEHLQDLLSEIGYEPQEEEAEVPDIENIDSDSDQEEQEQMDIE</sequence>
<evidence type="ECO:0000313" key="3">
    <source>
        <dbReference type="Proteomes" id="UP001497623"/>
    </source>
</evidence>
<dbReference type="Pfam" id="PF14559">
    <property type="entry name" value="TPR_19"/>
    <property type="match status" value="1"/>
</dbReference>
<dbReference type="SUPFAM" id="SSF48452">
    <property type="entry name" value="TPR-like"/>
    <property type="match status" value="1"/>
</dbReference>
<organism evidence="2 3">
    <name type="scientific">Meganyctiphanes norvegica</name>
    <name type="common">Northern krill</name>
    <name type="synonym">Thysanopoda norvegica</name>
    <dbReference type="NCBI Taxonomy" id="48144"/>
    <lineage>
        <taxon>Eukaryota</taxon>
        <taxon>Metazoa</taxon>
        <taxon>Ecdysozoa</taxon>
        <taxon>Arthropoda</taxon>
        <taxon>Crustacea</taxon>
        <taxon>Multicrustacea</taxon>
        <taxon>Malacostraca</taxon>
        <taxon>Eumalacostraca</taxon>
        <taxon>Eucarida</taxon>
        <taxon>Euphausiacea</taxon>
        <taxon>Euphausiidae</taxon>
        <taxon>Meganyctiphanes</taxon>
    </lineage>
</organism>
<protein>
    <recommendedName>
        <fullName evidence="4">Assembly chaperone of rpl4</fullName>
    </recommendedName>
</protein>
<dbReference type="CDD" id="cd24142">
    <property type="entry name" value="ACL4-like"/>
    <property type="match status" value="1"/>
</dbReference>
<reference evidence="2 3" key="1">
    <citation type="submission" date="2024-05" db="EMBL/GenBank/DDBJ databases">
        <authorList>
            <person name="Wallberg A."/>
        </authorList>
    </citation>
    <scope>NUCLEOTIDE SEQUENCE [LARGE SCALE GENOMIC DNA]</scope>
</reference>
<feature type="non-terminal residue" evidence="2">
    <location>
        <position position="1"/>
    </location>
</feature>
<proteinExistence type="predicted"/>
<gene>
    <name evidence="2" type="ORF">MNOR_LOCUS16326</name>
</gene>
<evidence type="ECO:0008006" key="4">
    <source>
        <dbReference type="Google" id="ProtNLM"/>
    </source>
</evidence>
<dbReference type="GO" id="GO:0016020">
    <property type="term" value="C:membrane"/>
    <property type="evidence" value="ECO:0007669"/>
    <property type="project" value="TreeGrafter"/>
</dbReference>
<dbReference type="Proteomes" id="UP001497623">
    <property type="component" value="Unassembled WGS sequence"/>
</dbReference>